<dbReference type="InParanoid" id="A0A4R6QQ42"/>
<dbReference type="InterPro" id="IPR050461">
    <property type="entry name" value="Nitroreductase_HadB/RutE"/>
</dbReference>
<evidence type="ECO:0000256" key="3">
    <source>
        <dbReference type="ARBA" id="ARBA00022857"/>
    </source>
</evidence>
<gene>
    <name evidence="7" type="ORF">DES47_102324</name>
</gene>
<keyword evidence="2 5" id="KW-0288">FMN</keyword>
<dbReference type="NCBIfam" id="NF003768">
    <property type="entry name" value="PRK05365.1"/>
    <property type="match status" value="1"/>
</dbReference>
<evidence type="ECO:0000256" key="5">
    <source>
        <dbReference type="HAMAP-Rule" id="MF_01204"/>
    </source>
</evidence>
<dbReference type="EMBL" id="SNXS01000002">
    <property type="protein sequence ID" value="TDP72579.1"/>
    <property type="molecule type" value="Genomic_DNA"/>
</dbReference>
<dbReference type="InterPro" id="IPR029479">
    <property type="entry name" value="Nitroreductase"/>
</dbReference>
<dbReference type="AlphaFoldDB" id="A0A4R6QQ42"/>
<proteinExistence type="inferred from homology"/>
<dbReference type="EC" id="1.-.-.-" evidence="5"/>
<dbReference type="RefSeq" id="WP_133700035.1">
    <property type="nucleotide sequence ID" value="NZ_SNXS01000002.1"/>
</dbReference>
<accession>A0A4R6QQ42</accession>
<dbReference type="CDD" id="cd02148">
    <property type="entry name" value="RutE-like"/>
    <property type="match status" value="1"/>
</dbReference>
<sequence>MNHTLDDAAWELLFRQARSHNRWLDTPVAPELLTELYELMKLGPTSANGSPARLVFIRSAEARARLVPLMSPGNRDKVAQAPVTVLIGYDKGFFEQLPQLFPHNPTAREPFAANAALAEATAFRNSSLQGAYLMLAARGLGLDCGPMSGFDAAAVNAVFFGPEQFPGQHVVVNFICNIGHGDASGLFPRHPRLPFDAACRVL</sequence>
<reference evidence="7 8" key="1">
    <citation type="submission" date="2019-03" db="EMBL/GenBank/DDBJ databases">
        <title>Genomic Encyclopedia of Type Strains, Phase IV (KMG-IV): sequencing the most valuable type-strain genomes for metagenomic binning, comparative biology and taxonomic classification.</title>
        <authorList>
            <person name="Goeker M."/>
        </authorList>
    </citation>
    <scope>NUCLEOTIDE SEQUENCE [LARGE SCALE GENOMIC DNA]</scope>
    <source>
        <strain evidence="7 8">DSM 16998</strain>
    </source>
</reference>
<dbReference type="PANTHER" id="PTHR43543:SF1">
    <property type="entry name" value="MALONIC SEMIALDEHYDE REDUCTASE RUTE-RELATED"/>
    <property type="match status" value="1"/>
</dbReference>
<evidence type="ECO:0000313" key="8">
    <source>
        <dbReference type="Proteomes" id="UP000295361"/>
    </source>
</evidence>
<evidence type="ECO:0000259" key="6">
    <source>
        <dbReference type="Pfam" id="PF00881"/>
    </source>
</evidence>
<dbReference type="SUPFAM" id="SSF55469">
    <property type="entry name" value="FMN-dependent nitroreductase-like"/>
    <property type="match status" value="1"/>
</dbReference>
<evidence type="ECO:0000256" key="4">
    <source>
        <dbReference type="ARBA" id="ARBA00023002"/>
    </source>
</evidence>
<dbReference type="Gene3D" id="3.40.109.10">
    <property type="entry name" value="NADH Oxidase"/>
    <property type="match status" value="1"/>
</dbReference>
<keyword evidence="5" id="KW-0520">NAD</keyword>
<keyword evidence="4 5" id="KW-0560">Oxidoreductase</keyword>
<dbReference type="GO" id="GO:0016491">
    <property type="term" value="F:oxidoreductase activity"/>
    <property type="evidence" value="ECO:0007669"/>
    <property type="project" value="UniProtKB-UniRule"/>
</dbReference>
<evidence type="ECO:0000256" key="1">
    <source>
        <dbReference type="ARBA" id="ARBA00022630"/>
    </source>
</evidence>
<evidence type="ECO:0000256" key="2">
    <source>
        <dbReference type="ARBA" id="ARBA00022643"/>
    </source>
</evidence>
<protein>
    <recommendedName>
        <fullName evidence="5">Putative NADH dehydrogenase/NAD(P)H nitroreductase DES47_102324</fullName>
        <ecNumber evidence="5">1.-.-.-</ecNumber>
    </recommendedName>
</protein>
<comment type="caution">
    <text evidence="7">The sequence shown here is derived from an EMBL/GenBank/DDBJ whole genome shotgun (WGS) entry which is preliminary data.</text>
</comment>
<keyword evidence="8" id="KW-1185">Reference proteome</keyword>
<keyword evidence="1 5" id="KW-0285">Flavoprotein</keyword>
<dbReference type="HAMAP" id="MF_01204">
    <property type="entry name" value="Oxidoreductase_RutE_HadB"/>
    <property type="match status" value="1"/>
</dbReference>
<comment type="cofactor">
    <cofactor evidence="5">
        <name>FMN</name>
        <dbReference type="ChEBI" id="CHEBI:58210"/>
    </cofactor>
</comment>
<dbReference type="Pfam" id="PF00881">
    <property type="entry name" value="Nitroreductase"/>
    <property type="match status" value="1"/>
</dbReference>
<organism evidence="7 8">
    <name type="scientific">Roseateles toxinivorans</name>
    <dbReference type="NCBI Taxonomy" id="270368"/>
    <lineage>
        <taxon>Bacteria</taxon>
        <taxon>Pseudomonadati</taxon>
        <taxon>Pseudomonadota</taxon>
        <taxon>Betaproteobacteria</taxon>
        <taxon>Burkholderiales</taxon>
        <taxon>Sphaerotilaceae</taxon>
        <taxon>Roseateles</taxon>
    </lineage>
</organism>
<evidence type="ECO:0000313" key="7">
    <source>
        <dbReference type="EMBL" id="TDP72579.1"/>
    </source>
</evidence>
<dbReference type="Proteomes" id="UP000295361">
    <property type="component" value="Unassembled WGS sequence"/>
</dbReference>
<name>A0A4R6QQ42_9BURK</name>
<feature type="domain" description="Nitroreductase" evidence="6">
    <location>
        <begin position="15"/>
        <end position="171"/>
    </location>
</feature>
<dbReference type="OrthoDB" id="9784375at2"/>
<keyword evidence="3 5" id="KW-0521">NADP</keyword>
<dbReference type="InterPro" id="IPR000415">
    <property type="entry name" value="Nitroreductase-like"/>
</dbReference>
<comment type="similarity">
    <text evidence="5">Belongs to the nitroreductase family. HadB/RutE subfamily.</text>
</comment>
<dbReference type="InterPro" id="IPR023936">
    <property type="entry name" value="RutE-like"/>
</dbReference>
<dbReference type="PANTHER" id="PTHR43543">
    <property type="entry name" value="MALONIC SEMIALDEHYDE REDUCTASE RUTE-RELATED"/>
    <property type="match status" value="1"/>
</dbReference>